<dbReference type="RefSeq" id="WP_166536364.1">
    <property type="nucleotide sequence ID" value="NZ_JAABLM010000004.1"/>
</dbReference>
<protein>
    <recommendedName>
        <fullName evidence="3">TonB-dependent receptor plug domain-containing protein</fullName>
    </recommendedName>
</protein>
<evidence type="ECO:0000313" key="1">
    <source>
        <dbReference type="EMBL" id="NBL64541.1"/>
    </source>
</evidence>
<sequence length="286" mass="31851">MESQDKLYQSFKNAAENTVQKQFPAMEKVWERVEERLDKKVLKQENKTWKKLAIAASVLLFTVLGYQIFNRDETEQVQEEKVVSVEAESVSNEEVVAETEAVIPEENAPIVKDAEVILKKQIEKEAVAVNDDIAVQDSMVSNGMISAKATDKKVVNETAFAQRKFEAVGVQRNEIVVEETAVAAVQETKEPPLVVIDGKVSKEKKYSNGFLPKSDFESVTYLSNPLYIINGEEFTEKELFGPKPTSKYAPLSKQKIVSTTILQGEAAVNAYGEKGKNGVVIITTKK</sequence>
<proteinExistence type="predicted"/>
<dbReference type="InterPro" id="IPR037066">
    <property type="entry name" value="Plug_dom_sf"/>
</dbReference>
<organism evidence="1 2">
    <name type="scientific">Flavobacterium ichthyis</name>
    <dbReference type="NCBI Taxonomy" id="2698827"/>
    <lineage>
        <taxon>Bacteria</taxon>
        <taxon>Pseudomonadati</taxon>
        <taxon>Bacteroidota</taxon>
        <taxon>Flavobacteriia</taxon>
        <taxon>Flavobacteriales</taxon>
        <taxon>Flavobacteriaceae</taxon>
        <taxon>Flavobacterium</taxon>
    </lineage>
</organism>
<gene>
    <name evidence="1" type="ORF">GV828_04920</name>
</gene>
<dbReference type="EMBL" id="JAABLM010000004">
    <property type="protein sequence ID" value="NBL64541.1"/>
    <property type="molecule type" value="Genomic_DNA"/>
</dbReference>
<dbReference type="Gene3D" id="2.170.130.10">
    <property type="entry name" value="TonB-dependent receptor, plug domain"/>
    <property type="match status" value="1"/>
</dbReference>
<reference evidence="2" key="1">
    <citation type="submission" date="2020-01" db="EMBL/GenBank/DDBJ databases">
        <title>Sphingomonas sp. strain CSW-10.</title>
        <authorList>
            <person name="Chen W.-M."/>
        </authorList>
    </citation>
    <scope>NUCLEOTIDE SEQUENCE [LARGE SCALE GENOMIC DNA]</scope>
    <source>
        <strain evidence="2">NST-5</strain>
    </source>
</reference>
<accession>A0ABW9Z8M5</accession>
<dbReference type="Proteomes" id="UP000798602">
    <property type="component" value="Unassembled WGS sequence"/>
</dbReference>
<keyword evidence="2" id="KW-1185">Reference proteome</keyword>
<comment type="caution">
    <text evidence="1">The sequence shown here is derived from an EMBL/GenBank/DDBJ whole genome shotgun (WGS) entry which is preliminary data.</text>
</comment>
<name>A0ABW9Z8M5_9FLAO</name>
<evidence type="ECO:0008006" key="3">
    <source>
        <dbReference type="Google" id="ProtNLM"/>
    </source>
</evidence>
<evidence type="ECO:0000313" key="2">
    <source>
        <dbReference type="Proteomes" id="UP000798602"/>
    </source>
</evidence>